<evidence type="ECO:0000313" key="2">
    <source>
        <dbReference type="EMBL" id="KAG5576852.1"/>
    </source>
</evidence>
<proteinExistence type="predicted"/>
<feature type="region of interest" description="Disordered" evidence="1">
    <location>
        <begin position="85"/>
        <end position="106"/>
    </location>
</feature>
<accession>A0A9J5WNU3</accession>
<reference evidence="2 3" key="1">
    <citation type="submission" date="2020-09" db="EMBL/GenBank/DDBJ databases">
        <title>De no assembly of potato wild relative species, Solanum commersonii.</title>
        <authorList>
            <person name="Cho K."/>
        </authorList>
    </citation>
    <scope>NUCLEOTIDE SEQUENCE [LARGE SCALE GENOMIC DNA]</scope>
    <source>
        <strain evidence="2">LZ3.2</strain>
        <tissue evidence="2">Leaf</tissue>
    </source>
</reference>
<organism evidence="2 3">
    <name type="scientific">Solanum commersonii</name>
    <name type="common">Commerson's wild potato</name>
    <name type="synonym">Commerson's nightshade</name>
    <dbReference type="NCBI Taxonomy" id="4109"/>
    <lineage>
        <taxon>Eukaryota</taxon>
        <taxon>Viridiplantae</taxon>
        <taxon>Streptophyta</taxon>
        <taxon>Embryophyta</taxon>
        <taxon>Tracheophyta</taxon>
        <taxon>Spermatophyta</taxon>
        <taxon>Magnoliopsida</taxon>
        <taxon>eudicotyledons</taxon>
        <taxon>Gunneridae</taxon>
        <taxon>Pentapetalae</taxon>
        <taxon>asterids</taxon>
        <taxon>lamiids</taxon>
        <taxon>Solanales</taxon>
        <taxon>Solanaceae</taxon>
        <taxon>Solanoideae</taxon>
        <taxon>Solaneae</taxon>
        <taxon>Solanum</taxon>
    </lineage>
</organism>
<dbReference type="AlphaFoldDB" id="A0A9J5WNU3"/>
<gene>
    <name evidence="2" type="ORF">H5410_056986</name>
</gene>
<keyword evidence="3" id="KW-1185">Reference proteome</keyword>
<dbReference type="Proteomes" id="UP000824120">
    <property type="component" value="Chromosome 11"/>
</dbReference>
<dbReference type="EMBL" id="JACXVP010000011">
    <property type="protein sequence ID" value="KAG5576852.1"/>
    <property type="molecule type" value="Genomic_DNA"/>
</dbReference>
<evidence type="ECO:0000313" key="3">
    <source>
        <dbReference type="Proteomes" id="UP000824120"/>
    </source>
</evidence>
<protein>
    <submittedName>
        <fullName evidence="2">Uncharacterized protein</fullName>
    </submittedName>
</protein>
<comment type="caution">
    <text evidence="2">The sequence shown here is derived from an EMBL/GenBank/DDBJ whole genome shotgun (WGS) entry which is preliminary data.</text>
</comment>
<name>A0A9J5WNU3_SOLCO</name>
<evidence type="ECO:0000256" key="1">
    <source>
        <dbReference type="SAM" id="MobiDB-lite"/>
    </source>
</evidence>
<sequence>MSIKYNRLKYNMICFLNIDIPVSFKDTWMRNARAFTLSLNEGRMRFKIVNGTANLIKDIDKERSIASKSVNTANPFDDLHVEELEDGEADKNQKMDTNEGSKIDETMIEANTATLDNLNNDKQANHKEVTRQEYGELDFSEGLTYKKLK</sequence>
<feature type="non-terminal residue" evidence="2">
    <location>
        <position position="149"/>
    </location>
</feature>
<feature type="compositionally biased region" description="Basic and acidic residues" evidence="1">
    <location>
        <begin position="89"/>
        <end position="105"/>
    </location>
</feature>